<dbReference type="EMBL" id="UINC01000777">
    <property type="protein sequence ID" value="SUZ60980.1"/>
    <property type="molecule type" value="Genomic_DNA"/>
</dbReference>
<evidence type="ECO:0000313" key="1">
    <source>
        <dbReference type="EMBL" id="SUZ60980.1"/>
    </source>
</evidence>
<sequence>MKLNQSSLIVEKQQYLGIICAQGPAALAGLRRGHLAEDTEHTAAF</sequence>
<name>A0A381P290_9ZZZZ</name>
<protein>
    <submittedName>
        <fullName evidence="1">Uncharacterized protein</fullName>
    </submittedName>
</protein>
<gene>
    <name evidence="1" type="ORF">METZ01_LOCUS13834</name>
</gene>
<accession>A0A381P290</accession>
<organism evidence="1">
    <name type="scientific">marine metagenome</name>
    <dbReference type="NCBI Taxonomy" id="408172"/>
    <lineage>
        <taxon>unclassified sequences</taxon>
        <taxon>metagenomes</taxon>
        <taxon>ecological metagenomes</taxon>
    </lineage>
</organism>
<dbReference type="AlphaFoldDB" id="A0A381P290"/>
<proteinExistence type="predicted"/>
<reference evidence="1" key="1">
    <citation type="submission" date="2018-05" db="EMBL/GenBank/DDBJ databases">
        <authorList>
            <person name="Lanie J.A."/>
            <person name="Ng W.-L."/>
            <person name="Kazmierczak K.M."/>
            <person name="Andrzejewski T.M."/>
            <person name="Davidsen T.M."/>
            <person name="Wayne K.J."/>
            <person name="Tettelin H."/>
            <person name="Glass J.I."/>
            <person name="Rusch D."/>
            <person name="Podicherti R."/>
            <person name="Tsui H.-C.T."/>
            <person name="Winkler M.E."/>
        </authorList>
    </citation>
    <scope>NUCLEOTIDE SEQUENCE</scope>
</reference>